<proteinExistence type="predicted"/>
<sequence>MSYSKICLRKLYEFIFITFFFLILPVQVRSETKSDDSKSITIDTHTEIVSDFIWRGNSFAGEGQNRRNGSSYQSFTYAPALQPTITVLSPDKKMEWMLFGSFQLTNRSDKDSDKRLFQSSPGGVGPSYLGEESKSFDPYNQDLCVQSVQSQLISGTPSNLNCQSFLPNQGYGPKKEPNGNKRVDGMFFSMMYHFDPSVLGDFSVGIWFYNTFQKTPNSLLPPATQKQNGVVSGGPSNTFNANNPDAQTRLTWHEYFFQWKLPWVRIVKPTISYYTQYSNENGGLFAGKNYLSLSAQYTFFEGDFFRIQPHWNLGYAMSNNAIDNRNGIQDITSSISFFFGDFFLKGAHILRPNPYLFDTNNYFGYPNGDPDKANWNRSSEDGKVVNPSRINGAYNTSILNAIDQISTGNSLNDSIIKTFLRESYTLQKIPIHLFYVSFGYSKSF</sequence>
<dbReference type="AlphaFoldDB" id="A0A2P2DD51"/>
<evidence type="ECO:0000256" key="1">
    <source>
        <dbReference type="SAM" id="MobiDB-lite"/>
    </source>
</evidence>
<protein>
    <submittedName>
        <fullName evidence="2">Uncharacterized protein</fullName>
    </submittedName>
</protein>
<evidence type="ECO:0000313" key="2">
    <source>
        <dbReference type="EMBL" id="GBF42554.1"/>
    </source>
</evidence>
<gene>
    <name evidence="2" type="ORF">LPTSP2_18420</name>
</gene>
<feature type="region of interest" description="Disordered" evidence="1">
    <location>
        <begin position="110"/>
        <end position="131"/>
    </location>
</feature>
<accession>A0A2P2DD51</accession>
<reference evidence="3" key="1">
    <citation type="journal article" date="2019" name="Microbiol. Immunol.">
        <title>Molecular and phenotypic characterization of Leptospira johnsonii sp. nov., Leptospira ellinghausenii sp. nov. and Leptospira ryugenii sp. nov. isolated from soil and water in Japan.</title>
        <authorList>
            <person name="Masuzawa T."/>
            <person name="Saito M."/>
            <person name="Nakao R."/>
            <person name="Nikaido Y."/>
            <person name="Matsumoto M."/>
            <person name="Ogawa M."/>
            <person name="Yokoyama M."/>
            <person name="Hidaka Y."/>
            <person name="Tomita J."/>
            <person name="Sakakibara K."/>
            <person name="Suzuki K."/>
            <person name="Yasuda S."/>
            <person name="Sato H."/>
            <person name="Yamaguchi M."/>
            <person name="Yoshida S.I."/>
            <person name="Koizumi N."/>
            <person name="Kawamura Y."/>
        </authorList>
    </citation>
    <scope>NUCLEOTIDE SEQUENCE [LARGE SCALE GENOMIC DNA]</scope>
    <source>
        <strain evidence="3">E18</strain>
    </source>
</reference>
<dbReference type="EMBL" id="BFAZ01000009">
    <property type="protein sequence ID" value="GBF42554.1"/>
    <property type="molecule type" value="Genomic_DNA"/>
</dbReference>
<comment type="caution">
    <text evidence="2">The sequence shown here is derived from an EMBL/GenBank/DDBJ whole genome shotgun (WGS) entry which is preliminary data.</text>
</comment>
<dbReference type="Proteomes" id="UP000245206">
    <property type="component" value="Unassembled WGS sequence"/>
</dbReference>
<keyword evidence="3" id="KW-1185">Reference proteome</keyword>
<name>A0A2P2DD51_9LEPT</name>
<organism evidence="2 3">
    <name type="scientific">Leptospira ellinghausenii</name>
    <dbReference type="NCBI Taxonomy" id="1917822"/>
    <lineage>
        <taxon>Bacteria</taxon>
        <taxon>Pseudomonadati</taxon>
        <taxon>Spirochaetota</taxon>
        <taxon>Spirochaetia</taxon>
        <taxon>Leptospirales</taxon>
        <taxon>Leptospiraceae</taxon>
        <taxon>Leptospira</taxon>
    </lineage>
</organism>
<evidence type="ECO:0000313" key="3">
    <source>
        <dbReference type="Proteomes" id="UP000245206"/>
    </source>
</evidence>